<proteinExistence type="predicted"/>
<keyword evidence="1" id="KW-0812">Transmembrane</keyword>
<comment type="caution">
    <text evidence="2">The sequence shown here is derived from an EMBL/GenBank/DDBJ whole genome shotgun (WGS) entry which is preliminary data.</text>
</comment>
<sequence>MIVGYSIESIRMTLKQKDHWKIQISTLQVSIMTWVAAISILMLPFSGWWKFDVHLTSQGKLIVTFWMFLQSLLPIWH</sequence>
<feature type="transmembrane region" description="Helical" evidence="1">
    <location>
        <begin position="20"/>
        <end position="45"/>
    </location>
</feature>
<accession>A0AAU9MHH0</accession>
<reference evidence="2 3" key="1">
    <citation type="submission" date="2022-01" db="EMBL/GenBank/DDBJ databases">
        <authorList>
            <person name="Xiong W."/>
            <person name="Schranz E."/>
        </authorList>
    </citation>
    <scope>NUCLEOTIDE SEQUENCE [LARGE SCALE GENOMIC DNA]</scope>
</reference>
<evidence type="ECO:0000256" key="1">
    <source>
        <dbReference type="SAM" id="Phobius"/>
    </source>
</evidence>
<dbReference type="EMBL" id="CAKMRJ010002223">
    <property type="protein sequence ID" value="CAH1426250.1"/>
    <property type="molecule type" value="Genomic_DNA"/>
</dbReference>
<evidence type="ECO:0000313" key="3">
    <source>
        <dbReference type="Proteomes" id="UP001157418"/>
    </source>
</evidence>
<gene>
    <name evidence="2" type="ORF">LVIROSA_LOCUS13340</name>
</gene>
<keyword evidence="1" id="KW-0472">Membrane</keyword>
<dbReference type="AlphaFoldDB" id="A0AAU9MHH0"/>
<protein>
    <submittedName>
        <fullName evidence="2">Uncharacterized protein</fullName>
    </submittedName>
</protein>
<name>A0AAU9MHH0_9ASTR</name>
<keyword evidence="3" id="KW-1185">Reference proteome</keyword>
<organism evidence="2 3">
    <name type="scientific">Lactuca virosa</name>
    <dbReference type="NCBI Taxonomy" id="75947"/>
    <lineage>
        <taxon>Eukaryota</taxon>
        <taxon>Viridiplantae</taxon>
        <taxon>Streptophyta</taxon>
        <taxon>Embryophyta</taxon>
        <taxon>Tracheophyta</taxon>
        <taxon>Spermatophyta</taxon>
        <taxon>Magnoliopsida</taxon>
        <taxon>eudicotyledons</taxon>
        <taxon>Gunneridae</taxon>
        <taxon>Pentapetalae</taxon>
        <taxon>asterids</taxon>
        <taxon>campanulids</taxon>
        <taxon>Asterales</taxon>
        <taxon>Asteraceae</taxon>
        <taxon>Cichorioideae</taxon>
        <taxon>Cichorieae</taxon>
        <taxon>Lactucinae</taxon>
        <taxon>Lactuca</taxon>
    </lineage>
</organism>
<keyword evidence="1" id="KW-1133">Transmembrane helix</keyword>
<dbReference type="Proteomes" id="UP001157418">
    <property type="component" value="Unassembled WGS sequence"/>
</dbReference>
<evidence type="ECO:0000313" key="2">
    <source>
        <dbReference type="EMBL" id="CAH1426250.1"/>
    </source>
</evidence>